<feature type="transmembrane region" description="Helical" evidence="7">
    <location>
        <begin position="402"/>
        <end position="425"/>
    </location>
</feature>
<dbReference type="PANTHER" id="PTHR45649">
    <property type="entry name" value="AMINO-ACID PERMEASE BAT1"/>
    <property type="match status" value="1"/>
</dbReference>
<dbReference type="GO" id="GO:0022857">
    <property type="term" value="F:transmembrane transporter activity"/>
    <property type="evidence" value="ECO:0007669"/>
    <property type="project" value="InterPro"/>
</dbReference>
<keyword evidence="5 7" id="KW-0472">Membrane</keyword>
<organism evidence="8 9">
    <name type="scientific">Volvox africanus</name>
    <dbReference type="NCBI Taxonomy" id="51714"/>
    <lineage>
        <taxon>Eukaryota</taxon>
        <taxon>Viridiplantae</taxon>
        <taxon>Chlorophyta</taxon>
        <taxon>core chlorophytes</taxon>
        <taxon>Chlorophyceae</taxon>
        <taxon>CS clade</taxon>
        <taxon>Chlamydomonadales</taxon>
        <taxon>Volvocaceae</taxon>
        <taxon>Volvox</taxon>
    </lineage>
</organism>
<evidence type="ECO:0000313" key="9">
    <source>
        <dbReference type="Proteomes" id="UP000747399"/>
    </source>
</evidence>
<dbReference type="Pfam" id="PF13520">
    <property type="entry name" value="AA_permease_2"/>
    <property type="match status" value="1"/>
</dbReference>
<comment type="subcellular location">
    <subcellularLocation>
        <location evidence="1">Membrane</location>
        <topology evidence="1">Multi-pass membrane protein</topology>
    </subcellularLocation>
</comment>
<accession>A0A8J4B594</accession>
<evidence type="ECO:0000256" key="5">
    <source>
        <dbReference type="ARBA" id="ARBA00023136"/>
    </source>
</evidence>
<reference evidence="8" key="1">
    <citation type="journal article" date="2021" name="Proc. Natl. Acad. Sci. U.S.A.">
        <title>Three genomes in the algal genus Volvox reveal the fate of a haploid sex-determining region after a transition to homothallism.</title>
        <authorList>
            <person name="Yamamoto K."/>
            <person name="Hamaji T."/>
            <person name="Kawai-Toyooka H."/>
            <person name="Matsuzaki R."/>
            <person name="Takahashi F."/>
            <person name="Nishimura Y."/>
            <person name="Kawachi M."/>
            <person name="Noguchi H."/>
            <person name="Minakuchi Y."/>
            <person name="Umen J.G."/>
            <person name="Toyoda A."/>
            <person name="Nozaki H."/>
        </authorList>
    </citation>
    <scope>NUCLEOTIDE SEQUENCE</scope>
    <source>
        <strain evidence="8">NIES-3780</strain>
    </source>
</reference>
<feature type="transmembrane region" description="Helical" evidence="7">
    <location>
        <begin position="29"/>
        <end position="50"/>
    </location>
</feature>
<keyword evidence="2" id="KW-0813">Transport</keyword>
<feature type="transmembrane region" description="Helical" evidence="7">
    <location>
        <begin position="479"/>
        <end position="498"/>
    </location>
</feature>
<feature type="transmembrane region" description="Helical" evidence="7">
    <location>
        <begin position="155"/>
        <end position="179"/>
    </location>
</feature>
<evidence type="ECO:0000313" key="8">
    <source>
        <dbReference type="EMBL" id="GIL53552.1"/>
    </source>
</evidence>
<dbReference type="Proteomes" id="UP000747399">
    <property type="component" value="Unassembled WGS sequence"/>
</dbReference>
<dbReference type="InterPro" id="IPR002293">
    <property type="entry name" value="AA/rel_permease1"/>
</dbReference>
<dbReference type="GO" id="GO:0016020">
    <property type="term" value="C:membrane"/>
    <property type="evidence" value="ECO:0007669"/>
    <property type="project" value="UniProtKB-SubCell"/>
</dbReference>
<feature type="transmembrane region" description="Helical" evidence="7">
    <location>
        <begin position="185"/>
        <end position="202"/>
    </location>
</feature>
<evidence type="ECO:0000256" key="2">
    <source>
        <dbReference type="ARBA" id="ARBA00022448"/>
    </source>
</evidence>
<feature type="compositionally biased region" description="Pro residues" evidence="6">
    <location>
        <begin position="615"/>
        <end position="626"/>
    </location>
</feature>
<evidence type="ECO:0000256" key="1">
    <source>
        <dbReference type="ARBA" id="ARBA00004141"/>
    </source>
</evidence>
<dbReference type="Gene3D" id="1.20.1740.10">
    <property type="entry name" value="Amino acid/polyamine transporter I"/>
    <property type="match status" value="1"/>
</dbReference>
<name>A0A8J4B594_9CHLO</name>
<proteinExistence type="predicted"/>
<feature type="transmembrane region" description="Helical" evidence="7">
    <location>
        <begin position="445"/>
        <end position="467"/>
    </location>
</feature>
<feature type="transmembrane region" description="Helical" evidence="7">
    <location>
        <begin position="319"/>
        <end position="340"/>
    </location>
</feature>
<keyword evidence="4 7" id="KW-1133">Transmembrane helix</keyword>
<sequence length="637" mass="67829">MCLWRMRERGTSCANSITCLQDLTRSFTFFNNAGVAFSLLSPLAALTGMYGNWGLPYGGSAVMMWSMPVVTVFSMLVTLSLAELTSAYPTSGAVYYWTWAVAPPRVKTVACWVSGWLLVLGQTSFTAANSRIFTDLLTVFVLMARGVQLTSSAQLGIFLAVLAVSAGAASTPNYVMAFITSLGTFWNFIALTALAVALPSVANRRQPLSYIYTHWQDNEAVTGVDSHVLNIMLGLLISQYLYVGFGSCAHIAEETAHADVNAPRGMLVAVAATAVGGYAYLLALNLVAVDPKGLLTPQNESRGTHAVAQLFWNVHWQTYGNGFGGLALLTIPLAAALLCVNQCVATNARMLFAFSRDGAVPLHRYLARVDKRTKTPVVAVWVMATVSALIGVPMYFSGPYVATIATMAVVSTYLSYGVPILFKLISGRGVFLPGPIYTGPKISRLVNVIALTWILVIAVVFSLPTLYPINAKNMNYNAVGTAFVVLSTLAAFYCPVIGGRHWFTGPRPNLGQFDTTETVTATTTATATAGAASQPPLERKLSSLTKSSPSALFQAVQHQQADVLTMDGSSAAAVAVAAAAAIATVSELRLEAADIRRQGTFSLECASLLERAAPDSPPPPPPPPPQQQQQEAPQTTS</sequence>
<dbReference type="PANTHER" id="PTHR45649:SF26">
    <property type="entry name" value="OS04G0435100 PROTEIN"/>
    <property type="match status" value="1"/>
</dbReference>
<protein>
    <submittedName>
        <fullName evidence="8">Uncharacterized protein</fullName>
    </submittedName>
</protein>
<feature type="transmembrane region" description="Helical" evidence="7">
    <location>
        <begin position="377"/>
        <end position="396"/>
    </location>
</feature>
<feature type="region of interest" description="Disordered" evidence="6">
    <location>
        <begin position="608"/>
        <end position="637"/>
    </location>
</feature>
<gene>
    <name evidence="8" type="ORF">Vafri_9129</name>
</gene>
<feature type="transmembrane region" description="Helical" evidence="7">
    <location>
        <begin position="62"/>
        <end position="82"/>
    </location>
</feature>
<dbReference type="AlphaFoldDB" id="A0A8J4B594"/>
<evidence type="ECO:0000256" key="7">
    <source>
        <dbReference type="SAM" id="Phobius"/>
    </source>
</evidence>
<keyword evidence="3 7" id="KW-0812">Transmembrane</keyword>
<evidence type="ECO:0000256" key="3">
    <source>
        <dbReference type="ARBA" id="ARBA00022692"/>
    </source>
</evidence>
<evidence type="ECO:0000256" key="6">
    <source>
        <dbReference type="SAM" id="MobiDB-lite"/>
    </source>
</evidence>
<keyword evidence="9" id="KW-1185">Reference proteome</keyword>
<feature type="transmembrane region" description="Helical" evidence="7">
    <location>
        <begin position="267"/>
        <end position="288"/>
    </location>
</feature>
<evidence type="ECO:0000256" key="4">
    <source>
        <dbReference type="ARBA" id="ARBA00022989"/>
    </source>
</evidence>
<comment type="caution">
    <text evidence="8">The sequence shown here is derived from an EMBL/GenBank/DDBJ whole genome shotgun (WGS) entry which is preliminary data.</text>
</comment>
<dbReference type="EMBL" id="BNCO01000015">
    <property type="protein sequence ID" value="GIL53552.1"/>
    <property type="molecule type" value="Genomic_DNA"/>
</dbReference>